<dbReference type="SUPFAM" id="SSF69318">
    <property type="entry name" value="Integrin alpha N-terminal domain"/>
    <property type="match status" value="1"/>
</dbReference>
<dbReference type="eggNOG" id="ENOG502ZC7S">
    <property type="taxonomic scope" value="Bacteria"/>
</dbReference>
<keyword evidence="1 2" id="KW-0732">Signal</keyword>
<evidence type="ECO:0000313" key="4">
    <source>
        <dbReference type="Proteomes" id="UP000004507"/>
    </source>
</evidence>
<dbReference type="Proteomes" id="UP000004507">
    <property type="component" value="Unassembled WGS sequence"/>
</dbReference>
<dbReference type="AlphaFoldDB" id="A3V6Q4"/>
<dbReference type="STRING" id="314232.SKA53_07441"/>
<keyword evidence="4" id="KW-1185">Reference proteome</keyword>
<accession>A3V6Q4</accession>
<gene>
    <name evidence="3" type="ORF">SKA53_07441</name>
</gene>
<dbReference type="InterPro" id="IPR013517">
    <property type="entry name" value="FG-GAP"/>
</dbReference>
<dbReference type="EMBL" id="AAMS01000006">
    <property type="protein sequence ID" value="EAQ05920.1"/>
    <property type="molecule type" value="Genomic_DNA"/>
</dbReference>
<evidence type="ECO:0008006" key="5">
    <source>
        <dbReference type="Google" id="ProtNLM"/>
    </source>
</evidence>
<dbReference type="InterPro" id="IPR028994">
    <property type="entry name" value="Integrin_alpha_N"/>
</dbReference>
<dbReference type="HOGENOM" id="CLU_077949_0_0_5"/>
<reference evidence="3 4" key="1">
    <citation type="submission" date="2006-01" db="EMBL/GenBank/DDBJ databases">
        <authorList>
            <person name="Hagstrom A."/>
            <person name="Ferriera S."/>
            <person name="Johnson J."/>
            <person name="Kravitz S."/>
            <person name="Halpern A."/>
            <person name="Remington K."/>
            <person name="Beeson K."/>
            <person name="Tran B."/>
            <person name="Rogers Y.-H."/>
            <person name="Friedman R."/>
            <person name="Venter J.C."/>
        </authorList>
    </citation>
    <scope>NUCLEOTIDE SEQUENCE [LARGE SCALE GENOMIC DNA]</scope>
    <source>
        <strain evidence="3 4">SKA53</strain>
    </source>
</reference>
<organism evidence="3 4">
    <name type="scientific">Yoonia vestfoldensis SKA53</name>
    <dbReference type="NCBI Taxonomy" id="314232"/>
    <lineage>
        <taxon>Bacteria</taxon>
        <taxon>Pseudomonadati</taxon>
        <taxon>Pseudomonadota</taxon>
        <taxon>Alphaproteobacteria</taxon>
        <taxon>Rhodobacterales</taxon>
        <taxon>Paracoccaceae</taxon>
        <taxon>Yoonia</taxon>
    </lineage>
</organism>
<feature type="signal peptide" evidence="2">
    <location>
        <begin position="1"/>
        <end position="17"/>
    </location>
</feature>
<evidence type="ECO:0000313" key="3">
    <source>
        <dbReference type="EMBL" id="EAQ05920.1"/>
    </source>
</evidence>
<proteinExistence type="predicted"/>
<feature type="chain" id="PRO_5002661680" description="Integrins alpha chain" evidence="2">
    <location>
        <begin position="18"/>
        <end position="242"/>
    </location>
</feature>
<evidence type="ECO:0000256" key="1">
    <source>
        <dbReference type="ARBA" id="ARBA00022729"/>
    </source>
</evidence>
<comment type="caution">
    <text evidence="3">The sequence shown here is derived from an EMBL/GenBank/DDBJ whole genome shotgun (WGS) entry which is preliminary data.</text>
</comment>
<protein>
    <recommendedName>
        <fullName evidence="5">Integrins alpha chain</fullName>
    </recommendedName>
</protein>
<dbReference type="Pfam" id="PF13517">
    <property type="entry name" value="FG-GAP_3"/>
    <property type="match status" value="1"/>
</dbReference>
<sequence length="242" mass="25912">MRLCLLALAVFPALAQAQTITDARLTGPTDRYPHGVLGAPSEHDTLEVTLADGRQLATRWPAPMVFEYTSPRVVDLNGDGAAEVIVVQSHETFGAQLAVWGLRDGALQPLVAAPHIGTRFRWLAVAGAADLDGDGAIEIAYIDRPHLARELVVVRISQAGDAWSLREIARSAGLTNHRIGQTDIAGGIRDCGPGPDIITANADWSRIIATRLHDGRLQQTDIGRHDGTDSFAIALRCGLLPD</sequence>
<dbReference type="OrthoDB" id="58662at2"/>
<name>A3V6Q4_9RHOB</name>
<evidence type="ECO:0000256" key="2">
    <source>
        <dbReference type="SAM" id="SignalP"/>
    </source>
</evidence>
<dbReference type="RefSeq" id="WP_007205440.1">
    <property type="nucleotide sequence ID" value="NZ_CH672414.1"/>
</dbReference>